<comment type="similarity">
    <text evidence="2">Belongs to the ABC transporter superfamily.</text>
</comment>
<dbReference type="CDD" id="cd03257">
    <property type="entry name" value="ABC_NikE_OppD_transporters"/>
    <property type="match status" value="2"/>
</dbReference>
<evidence type="ECO:0000256" key="5">
    <source>
        <dbReference type="ARBA" id="ARBA00022741"/>
    </source>
</evidence>
<evidence type="ECO:0000256" key="7">
    <source>
        <dbReference type="ARBA" id="ARBA00023136"/>
    </source>
</evidence>
<dbReference type="PANTHER" id="PTHR43297">
    <property type="entry name" value="OLIGOPEPTIDE TRANSPORT ATP-BINDING PROTEIN APPD"/>
    <property type="match status" value="1"/>
</dbReference>
<evidence type="ECO:0000256" key="6">
    <source>
        <dbReference type="ARBA" id="ARBA00022840"/>
    </source>
</evidence>
<reference evidence="9 10" key="1">
    <citation type="journal article" date="2019" name="Int. J. Syst. Evol. Microbiol.">
        <title>The Global Catalogue of Microorganisms (GCM) 10K type strain sequencing project: providing services to taxonomists for standard genome sequencing and annotation.</title>
        <authorList>
            <consortium name="The Broad Institute Genomics Platform"/>
            <consortium name="The Broad Institute Genome Sequencing Center for Infectious Disease"/>
            <person name="Wu L."/>
            <person name="Ma J."/>
        </authorList>
    </citation>
    <scope>NUCLEOTIDE SEQUENCE [LARGE SCALE GENOMIC DNA]</scope>
    <source>
        <strain evidence="9 10">JCM 16117</strain>
    </source>
</reference>
<evidence type="ECO:0000313" key="9">
    <source>
        <dbReference type="EMBL" id="GAA2240776.1"/>
    </source>
</evidence>
<accession>A0ABN3DSL0</accession>
<comment type="caution">
    <text evidence="9">The sequence shown here is derived from an EMBL/GenBank/DDBJ whole genome shotgun (WGS) entry which is preliminary data.</text>
</comment>
<dbReference type="PROSITE" id="PS50893">
    <property type="entry name" value="ABC_TRANSPORTER_2"/>
    <property type="match status" value="2"/>
</dbReference>
<proteinExistence type="inferred from homology"/>
<keyword evidence="4" id="KW-1003">Cell membrane</keyword>
<comment type="subcellular location">
    <subcellularLocation>
        <location evidence="1">Cell membrane</location>
        <topology evidence="1">Peripheral membrane protein</topology>
    </subcellularLocation>
</comment>
<dbReference type="InterPro" id="IPR003593">
    <property type="entry name" value="AAA+_ATPase"/>
</dbReference>
<evidence type="ECO:0000256" key="2">
    <source>
        <dbReference type="ARBA" id="ARBA00005417"/>
    </source>
</evidence>
<feature type="domain" description="ABC transporter" evidence="8">
    <location>
        <begin position="10"/>
        <end position="259"/>
    </location>
</feature>
<dbReference type="PANTHER" id="PTHR43297:SF2">
    <property type="entry name" value="DIPEPTIDE TRANSPORT ATP-BINDING PROTEIN DPPD"/>
    <property type="match status" value="1"/>
</dbReference>
<keyword evidence="6 9" id="KW-0067">ATP-binding</keyword>
<keyword evidence="10" id="KW-1185">Reference proteome</keyword>
<evidence type="ECO:0000256" key="4">
    <source>
        <dbReference type="ARBA" id="ARBA00022475"/>
    </source>
</evidence>
<dbReference type="InterPro" id="IPR003439">
    <property type="entry name" value="ABC_transporter-like_ATP-bd"/>
</dbReference>
<dbReference type="PROSITE" id="PS00211">
    <property type="entry name" value="ABC_TRANSPORTER_1"/>
    <property type="match status" value="2"/>
</dbReference>
<keyword evidence="3" id="KW-0813">Transport</keyword>
<evidence type="ECO:0000256" key="1">
    <source>
        <dbReference type="ARBA" id="ARBA00004202"/>
    </source>
</evidence>
<dbReference type="InterPro" id="IPR017871">
    <property type="entry name" value="ABC_transporter-like_CS"/>
</dbReference>
<sequence length="542" mass="57348">MSGTDPQPLLAVDDLKVSYGSRSHRTPALHGVSFSMVPGEKISIVGESGSGKSTTAHALIGLLPAGGRIDSGAVSFAGRDLTRLGDRALRAVRGAEIGLIPQDPMTSLNPVRRIGKQVEEALAVHGRAGRGVERRVLEGLRDAGLPDPERVAAQFPHELSGGMRQRVLIAIALACSPRLVIADEPTSALDVTVQRQILDHIDRVTAAEGTSMLLITHDLGVAGDRTDRIIVMNEGEIVEDGPADSVLGSPADAYTKRLLAAAPSLSSRVLYSGQTVATAETAAAGPLVSVRALRKEFHTAAGSHLAVDDVSFDIAAGETLAIVGESGSGKSTTARLLLQLEKADAGSVTLDGAELTGLSAARIRPHRLAMQMVYQSPYASLSPRFSVGDIISEPLRIHRIASAAERRRIAASLLDQVALPGSVLDRSPAELSGGQRQRVAIARALAPQPKLIVCDEAVSALDVSVQAQVLELLAEIQRERGVAYLFISHDLAVVRQIAHRVVVMRRGRVVEQGDTEATFAHPVDEYTRQLLDAIPGRQPVST</sequence>
<name>A0ABN3DSL0_9MICO</name>
<dbReference type="EMBL" id="BAAAQY010000008">
    <property type="protein sequence ID" value="GAA2240776.1"/>
    <property type="molecule type" value="Genomic_DNA"/>
</dbReference>
<organism evidence="9 10">
    <name type="scientific">Herbiconiux moechotypicola</name>
    <dbReference type="NCBI Taxonomy" id="637393"/>
    <lineage>
        <taxon>Bacteria</taxon>
        <taxon>Bacillati</taxon>
        <taxon>Actinomycetota</taxon>
        <taxon>Actinomycetes</taxon>
        <taxon>Micrococcales</taxon>
        <taxon>Microbacteriaceae</taxon>
        <taxon>Herbiconiux</taxon>
    </lineage>
</organism>
<protein>
    <submittedName>
        <fullName evidence="9">ABC transporter ATP-binding protein</fullName>
    </submittedName>
</protein>
<dbReference type="NCBIfam" id="NF008453">
    <property type="entry name" value="PRK11308.1"/>
    <property type="match status" value="2"/>
</dbReference>
<dbReference type="InterPro" id="IPR013563">
    <property type="entry name" value="Oligopep_ABC_C"/>
</dbReference>
<gene>
    <name evidence="9" type="ORF">GCM10009851_27700</name>
</gene>
<dbReference type="GO" id="GO:0005524">
    <property type="term" value="F:ATP binding"/>
    <property type="evidence" value="ECO:0007669"/>
    <property type="project" value="UniProtKB-KW"/>
</dbReference>
<evidence type="ECO:0000259" key="8">
    <source>
        <dbReference type="PROSITE" id="PS50893"/>
    </source>
</evidence>
<dbReference type="Pfam" id="PF00005">
    <property type="entry name" value="ABC_tran"/>
    <property type="match status" value="2"/>
</dbReference>
<dbReference type="SMART" id="SM00382">
    <property type="entry name" value="AAA"/>
    <property type="match status" value="2"/>
</dbReference>
<dbReference type="Pfam" id="PF08352">
    <property type="entry name" value="oligo_HPY"/>
    <property type="match status" value="1"/>
</dbReference>
<dbReference type="InterPro" id="IPR050388">
    <property type="entry name" value="ABC_Ni/Peptide_Import"/>
</dbReference>
<dbReference type="Proteomes" id="UP001500929">
    <property type="component" value="Unassembled WGS sequence"/>
</dbReference>
<keyword evidence="5" id="KW-0547">Nucleotide-binding</keyword>
<evidence type="ECO:0000313" key="10">
    <source>
        <dbReference type="Proteomes" id="UP001500929"/>
    </source>
</evidence>
<keyword evidence="7" id="KW-0472">Membrane</keyword>
<dbReference type="InterPro" id="IPR027417">
    <property type="entry name" value="P-loop_NTPase"/>
</dbReference>
<dbReference type="NCBIfam" id="NF007739">
    <property type="entry name" value="PRK10419.1"/>
    <property type="match status" value="2"/>
</dbReference>
<feature type="domain" description="ABC transporter" evidence="8">
    <location>
        <begin position="288"/>
        <end position="531"/>
    </location>
</feature>
<evidence type="ECO:0000256" key="3">
    <source>
        <dbReference type="ARBA" id="ARBA00022448"/>
    </source>
</evidence>
<dbReference type="RefSeq" id="WP_259480039.1">
    <property type="nucleotide sequence ID" value="NZ_BAAAQY010000008.1"/>
</dbReference>
<dbReference type="SUPFAM" id="SSF52540">
    <property type="entry name" value="P-loop containing nucleoside triphosphate hydrolases"/>
    <property type="match status" value="2"/>
</dbReference>
<dbReference type="Gene3D" id="3.40.50.300">
    <property type="entry name" value="P-loop containing nucleotide triphosphate hydrolases"/>
    <property type="match status" value="2"/>
</dbReference>